<keyword evidence="2" id="KW-0547">Nucleotide-binding</keyword>
<feature type="domain" description="Dynamin N-terminal" evidence="7">
    <location>
        <begin position="45"/>
        <end position="181"/>
    </location>
</feature>
<dbReference type="GO" id="GO:0003924">
    <property type="term" value="F:GTPase activity"/>
    <property type="evidence" value="ECO:0007669"/>
    <property type="project" value="InterPro"/>
</dbReference>
<sequence>MLKTQKRYLNYLEQQGATLRDSLIHRPDTTGLREAIESAELLVPVVGSFSAGKSSLINAFIGRDLLPVGIKPETELATELRHAEQERLEAVTLDGRTLSFDIEEMASLKARAAEFSHLRLWIRSDALARIAPLVLVDMPGFDSTLENHNKAIANYIEKGTHYLVVVSVESGGITRSLERQITDIHELGRDFSLILSKTNLRADSEVDEVVTKIEEQVEDAFGTRRTVQRVGLDGAAQFSATLNAIEPERIVQSLFGAEVKRTYFEITESINATLAALKSSSSDNADAVDAMASHLLKIERKREDLIADVEARYSASAVRRCVEEVGRALEQNMHELVEAGMSANRDALSRAVTEIVRGALIRKIKAQMNEIGQKIVADFSLELGDIDALMSAYTSDGEWASHVTANASQLLEQAGHGFNRLGKILSDKDKAKAIYRVATTIVAVTTNVVFPLLELVIIFLPDLLAPFFEARRRETIENTIRTTVIPGIKSSLHDKLPAIFKEQVAQVIGQVGAQFESAIAEKKAAIEKLEQERRDHQSNLDQQETQLRALHEHLNALTHEYLDQGDLHA</sequence>
<evidence type="ECO:0000313" key="8">
    <source>
        <dbReference type="EMBL" id="CAB3963555.1"/>
    </source>
</evidence>
<keyword evidence="5" id="KW-0472">Membrane</keyword>
<keyword evidence="4" id="KW-0342">GTP-binding</keyword>
<comment type="subcellular location">
    <subcellularLocation>
        <location evidence="1">Membrane</location>
    </subcellularLocation>
</comment>
<accession>A0A6J5IUY9</accession>
<dbReference type="PANTHER" id="PTHR10465:SF0">
    <property type="entry name" value="SARCALUMENIN"/>
    <property type="match status" value="1"/>
</dbReference>
<keyword evidence="6" id="KW-0175">Coiled coil</keyword>
<evidence type="ECO:0000256" key="3">
    <source>
        <dbReference type="ARBA" id="ARBA00022801"/>
    </source>
</evidence>
<proteinExistence type="predicted"/>
<dbReference type="PANTHER" id="PTHR10465">
    <property type="entry name" value="TRANSMEMBRANE GTPASE FZO1"/>
    <property type="match status" value="1"/>
</dbReference>
<dbReference type="Proteomes" id="UP000494301">
    <property type="component" value="Unassembled WGS sequence"/>
</dbReference>
<evidence type="ECO:0000256" key="1">
    <source>
        <dbReference type="ARBA" id="ARBA00004370"/>
    </source>
</evidence>
<keyword evidence="3" id="KW-0378">Hydrolase</keyword>
<evidence type="ECO:0000256" key="5">
    <source>
        <dbReference type="ARBA" id="ARBA00023136"/>
    </source>
</evidence>
<name>A0A6J5IUY9_9BURK</name>
<reference evidence="8 9" key="1">
    <citation type="submission" date="2020-04" db="EMBL/GenBank/DDBJ databases">
        <authorList>
            <person name="Depoorter E."/>
        </authorList>
    </citation>
    <scope>NUCLEOTIDE SEQUENCE [LARGE SCALE GENOMIC DNA]</scope>
    <source>
        <strain evidence="8 9">BCC0217</strain>
    </source>
</reference>
<evidence type="ECO:0000256" key="4">
    <source>
        <dbReference type="ARBA" id="ARBA00023134"/>
    </source>
</evidence>
<evidence type="ECO:0000313" key="9">
    <source>
        <dbReference type="Proteomes" id="UP000494301"/>
    </source>
</evidence>
<dbReference type="Pfam" id="PF00350">
    <property type="entry name" value="Dynamin_N"/>
    <property type="match status" value="1"/>
</dbReference>
<organism evidence="8 9">
    <name type="scientific">Burkholderia aenigmatica</name>
    <dbReference type="NCBI Taxonomy" id="2015348"/>
    <lineage>
        <taxon>Bacteria</taxon>
        <taxon>Pseudomonadati</taxon>
        <taxon>Pseudomonadota</taxon>
        <taxon>Betaproteobacteria</taxon>
        <taxon>Burkholderiales</taxon>
        <taxon>Burkholderiaceae</taxon>
        <taxon>Burkholderia</taxon>
        <taxon>Burkholderia cepacia complex</taxon>
    </lineage>
</organism>
<dbReference type="GO" id="GO:0016020">
    <property type="term" value="C:membrane"/>
    <property type="evidence" value="ECO:0007669"/>
    <property type="project" value="UniProtKB-SubCell"/>
</dbReference>
<dbReference type="InterPro" id="IPR027417">
    <property type="entry name" value="P-loop_NTPase"/>
</dbReference>
<dbReference type="InterPro" id="IPR045063">
    <property type="entry name" value="Dynamin_N"/>
</dbReference>
<evidence type="ECO:0000259" key="7">
    <source>
        <dbReference type="Pfam" id="PF00350"/>
    </source>
</evidence>
<dbReference type="Gene3D" id="3.40.50.300">
    <property type="entry name" value="P-loop containing nucleotide triphosphate hydrolases"/>
    <property type="match status" value="1"/>
</dbReference>
<dbReference type="RefSeq" id="WP_122945007.1">
    <property type="nucleotide sequence ID" value="NZ_CABVQF010000009.1"/>
</dbReference>
<evidence type="ECO:0000256" key="6">
    <source>
        <dbReference type="SAM" id="Coils"/>
    </source>
</evidence>
<dbReference type="AlphaFoldDB" id="A0A6J5IUY9"/>
<dbReference type="EMBL" id="CABWIL020000007">
    <property type="protein sequence ID" value="CAB3963555.1"/>
    <property type="molecule type" value="Genomic_DNA"/>
</dbReference>
<evidence type="ECO:0000256" key="2">
    <source>
        <dbReference type="ARBA" id="ARBA00022741"/>
    </source>
</evidence>
<dbReference type="GO" id="GO:0005525">
    <property type="term" value="F:GTP binding"/>
    <property type="evidence" value="ECO:0007669"/>
    <property type="project" value="UniProtKB-KW"/>
</dbReference>
<feature type="coiled-coil region" evidence="6">
    <location>
        <begin position="512"/>
        <end position="560"/>
    </location>
</feature>
<protein>
    <submittedName>
        <fullName evidence="8">GTPase Era</fullName>
    </submittedName>
</protein>
<dbReference type="InterPro" id="IPR027094">
    <property type="entry name" value="Mitofusin_fam"/>
</dbReference>
<gene>
    <name evidence="8" type="primary">era</name>
    <name evidence="8" type="ORF">BLA3211_02337</name>
</gene>
<dbReference type="SUPFAM" id="SSF52540">
    <property type="entry name" value="P-loop containing nucleoside triphosphate hydrolases"/>
    <property type="match status" value="1"/>
</dbReference>